<reference evidence="3 4" key="1">
    <citation type="journal article" date="2024" name="BMC Genomics">
        <title>Genome assembly of redclaw crayfish (Cherax quadricarinatus) provides insights into its immune adaptation and hypoxia tolerance.</title>
        <authorList>
            <person name="Liu Z."/>
            <person name="Zheng J."/>
            <person name="Li H."/>
            <person name="Fang K."/>
            <person name="Wang S."/>
            <person name="He J."/>
            <person name="Zhou D."/>
            <person name="Weng S."/>
            <person name="Chi M."/>
            <person name="Gu Z."/>
            <person name="He J."/>
            <person name="Li F."/>
            <person name="Wang M."/>
        </authorList>
    </citation>
    <scope>NUCLEOTIDE SEQUENCE [LARGE SCALE GENOMIC DNA]</scope>
    <source>
        <strain evidence="3">ZL_2023a</strain>
    </source>
</reference>
<protein>
    <submittedName>
        <fullName evidence="3">Uncharacterized protein</fullName>
    </submittedName>
</protein>
<dbReference type="Proteomes" id="UP001445076">
    <property type="component" value="Unassembled WGS sequence"/>
</dbReference>
<evidence type="ECO:0000256" key="2">
    <source>
        <dbReference type="SAM" id="SignalP"/>
    </source>
</evidence>
<accession>A0AAW0Y8M2</accession>
<organism evidence="3 4">
    <name type="scientific">Cherax quadricarinatus</name>
    <name type="common">Australian red claw crayfish</name>
    <dbReference type="NCBI Taxonomy" id="27406"/>
    <lineage>
        <taxon>Eukaryota</taxon>
        <taxon>Metazoa</taxon>
        <taxon>Ecdysozoa</taxon>
        <taxon>Arthropoda</taxon>
        <taxon>Crustacea</taxon>
        <taxon>Multicrustacea</taxon>
        <taxon>Malacostraca</taxon>
        <taxon>Eumalacostraca</taxon>
        <taxon>Eucarida</taxon>
        <taxon>Decapoda</taxon>
        <taxon>Pleocyemata</taxon>
        <taxon>Astacidea</taxon>
        <taxon>Parastacoidea</taxon>
        <taxon>Parastacidae</taxon>
        <taxon>Cherax</taxon>
    </lineage>
</organism>
<feature type="chain" id="PRO_5043889426" evidence="2">
    <location>
        <begin position="17"/>
        <end position="447"/>
    </location>
</feature>
<keyword evidence="4" id="KW-1185">Reference proteome</keyword>
<evidence type="ECO:0000313" key="3">
    <source>
        <dbReference type="EMBL" id="KAK8747726.1"/>
    </source>
</evidence>
<feature type="compositionally biased region" description="Basic and acidic residues" evidence="1">
    <location>
        <begin position="288"/>
        <end position="300"/>
    </location>
</feature>
<gene>
    <name evidence="3" type="ORF">OTU49_016559</name>
</gene>
<feature type="region of interest" description="Disordered" evidence="1">
    <location>
        <begin position="224"/>
        <end position="423"/>
    </location>
</feature>
<keyword evidence="2" id="KW-0732">Signal</keyword>
<name>A0AAW0Y8M2_CHEQU</name>
<sequence length="447" mass="48696">MIRSLLLVLVASLVSGDDNVISVPKDVMRFILGCQQQGVGSDFAVPVYQTKIQDTSGTTSQHVSLLDLEELGQSLRKTVQSDEVLGQILGQVKEAVTSSVSGQARSECSIENHIQIEIPPQELDEFNDKLQLLTHQNHLMLLEQINNLFTYKLRSQRIDLEKLVKRRTNNIISKLNRILTLLGDTVTDGSDNVAIESWAGEAATEYPGTAGEEELGQPIIFPGLQEASQPSSEPEPESLSEPEPESVSEHEPESISEPEPEPVSEPEPESVSEPEPESVSEPEPESVSESKPEPEPKPQTEPDTGPANGNEPEPVPVSKPETEIVPLPGSTSGLETIPEETPKPGPDSPLVTEQPVSIITIFPISSGGASSSEESDDDDDNSSALPSALPNAPPRDASNSGFERVAQKPSDIHHSTDLLRPMLVGRRRISQIEREPQRLHHPRWRTT</sequence>
<proteinExistence type="predicted"/>
<evidence type="ECO:0000256" key="1">
    <source>
        <dbReference type="SAM" id="MobiDB-lite"/>
    </source>
</evidence>
<evidence type="ECO:0000313" key="4">
    <source>
        <dbReference type="Proteomes" id="UP001445076"/>
    </source>
</evidence>
<comment type="caution">
    <text evidence="3">The sequence shown here is derived from an EMBL/GenBank/DDBJ whole genome shotgun (WGS) entry which is preliminary data.</text>
</comment>
<feature type="compositionally biased region" description="Acidic residues" evidence="1">
    <location>
        <begin position="254"/>
        <end position="286"/>
    </location>
</feature>
<dbReference type="EMBL" id="JARKIK010000014">
    <property type="protein sequence ID" value="KAK8747726.1"/>
    <property type="molecule type" value="Genomic_DNA"/>
</dbReference>
<feature type="compositionally biased region" description="Acidic residues" evidence="1">
    <location>
        <begin position="234"/>
        <end position="246"/>
    </location>
</feature>
<dbReference type="AlphaFoldDB" id="A0AAW0Y8M2"/>
<feature type="signal peptide" evidence="2">
    <location>
        <begin position="1"/>
        <end position="16"/>
    </location>
</feature>